<dbReference type="EMBL" id="BMAO01015583">
    <property type="protein sequence ID" value="GFR02740.1"/>
    <property type="molecule type" value="Genomic_DNA"/>
</dbReference>
<dbReference type="CDD" id="cd00167">
    <property type="entry name" value="SANT"/>
    <property type="match status" value="1"/>
</dbReference>
<dbReference type="PANTHER" id="PTHR21397">
    <property type="entry name" value="CHROMATIN COMPLEXES SUBUNIT BAP18-RELATED"/>
    <property type="match status" value="1"/>
</dbReference>
<dbReference type="Proteomes" id="UP000887116">
    <property type="component" value="Unassembled WGS sequence"/>
</dbReference>
<sequence>MSQGNRQTSHIVSEIFADVGTSFTLLGELEMMLNPEYAARNKVPEADVQALRAAINKFGEDIDKICQRIKDRTLLQIRNSMKRHAYEEAGLPLRKQQIIAAPKPTISQEKVRSASSVSVLSQPTATKSADITLNMLNATEQEVDVEGLATSDKLDYGCTDGS</sequence>
<comment type="caution">
    <text evidence="1">The sequence shown here is derived from an EMBL/GenBank/DDBJ whole genome shotgun (WGS) entry which is preliminary data.</text>
</comment>
<dbReference type="GO" id="GO:0016589">
    <property type="term" value="C:NURF complex"/>
    <property type="evidence" value="ECO:0007669"/>
    <property type="project" value="TreeGrafter"/>
</dbReference>
<dbReference type="OrthoDB" id="10021571at2759"/>
<dbReference type="InterPro" id="IPR001005">
    <property type="entry name" value="SANT/Myb"/>
</dbReference>
<evidence type="ECO:0000313" key="2">
    <source>
        <dbReference type="Proteomes" id="UP000887116"/>
    </source>
</evidence>
<evidence type="ECO:0000313" key="1">
    <source>
        <dbReference type="EMBL" id="GFR02740.1"/>
    </source>
</evidence>
<accession>A0A8X6LAN7</accession>
<protein>
    <submittedName>
        <fullName evidence="1">Chromatin complexes subunit BAP18</fullName>
    </submittedName>
</protein>
<name>A0A8X6LAN7_TRICU</name>
<proteinExistence type="predicted"/>
<dbReference type="AlphaFoldDB" id="A0A8X6LAN7"/>
<dbReference type="GO" id="GO:0071339">
    <property type="term" value="C:MLL1 complex"/>
    <property type="evidence" value="ECO:0007669"/>
    <property type="project" value="TreeGrafter"/>
</dbReference>
<gene>
    <name evidence="1" type="primary">Bap18</name>
    <name evidence="1" type="ORF">TNCT_354401</name>
</gene>
<organism evidence="1 2">
    <name type="scientific">Trichonephila clavata</name>
    <name type="common">Joro spider</name>
    <name type="synonym">Nephila clavata</name>
    <dbReference type="NCBI Taxonomy" id="2740835"/>
    <lineage>
        <taxon>Eukaryota</taxon>
        <taxon>Metazoa</taxon>
        <taxon>Ecdysozoa</taxon>
        <taxon>Arthropoda</taxon>
        <taxon>Chelicerata</taxon>
        <taxon>Arachnida</taxon>
        <taxon>Araneae</taxon>
        <taxon>Araneomorphae</taxon>
        <taxon>Entelegynae</taxon>
        <taxon>Araneoidea</taxon>
        <taxon>Nephilidae</taxon>
        <taxon>Trichonephila</taxon>
    </lineage>
</organism>
<reference evidence="1" key="1">
    <citation type="submission" date="2020-07" db="EMBL/GenBank/DDBJ databases">
        <title>Multicomponent nature underlies the extraordinary mechanical properties of spider dragline silk.</title>
        <authorList>
            <person name="Kono N."/>
            <person name="Nakamura H."/>
            <person name="Mori M."/>
            <person name="Yoshida Y."/>
            <person name="Ohtoshi R."/>
            <person name="Malay A.D."/>
            <person name="Moran D.A.P."/>
            <person name="Tomita M."/>
            <person name="Numata K."/>
            <person name="Arakawa K."/>
        </authorList>
    </citation>
    <scope>NUCLEOTIDE SEQUENCE</scope>
</reference>
<keyword evidence="2" id="KW-1185">Reference proteome</keyword>
<dbReference type="PANTHER" id="PTHR21397:SF2">
    <property type="entry name" value="CHROMATIN COMPLEXES SUBUNIT BAP18"/>
    <property type="match status" value="1"/>
</dbReference>